<dbReference type="EMBL" id="ASHM01041371">
    <property type="protein sequence ID" value="PNX82150.1"/>
    <property type="molecule type" value="Genomic_DNA"/>
</dbReference>
<gene>
    <name evidence="1" type="ORF">L195_g038178</name>
</gene>
<organism evidence="1 2">
    <name type="scientific">Trifolium pratense</name>
    <name type="common">Red clover</name>
    <dbReference type="NCBI Taxonomy" id="57577"/>
    <lineage>
        <taxon>Eukaryota</taxon>
        <taxon>Viridiplantae</taxon>
        <taxon>Streptophyta</taxon>
        <taxon>Embryophyta</taxon>
        <taxon>Tracheophyta</taxon>
        <taxon>Spermatophyta</taxon>
        <taxon>Magnoliopsida</taxon>
        <taxon>eudicotyledons</taxon>
        <taxon>Gunneridae</taxon>
        <taxon>Pentapetalae</taxon>
        <taxon>rosids</taxon>
        <taxon>fabids</taxon>
        <taxon>Fabales</taxon>
        <taxon>Fabaceae</taxon>
        <taxon>Papilionoideae</taxon>
        <taxon>50 kb inversion clade</taxon>
        <taxon>NPAAA clade</taxon>
        <taxon>Hologalegina</taxon>
        <taxon>IRL clade</taxon>
        <taxon>Trifolieae</taxon>
        <taxon>Trifolium</taxon>
    </lineage>
</organism>
<proteinExistence type="predicted"/>
<reference evidence="1 2" key="1">
    <citation type="journal article" date="2014" name="Am. J. Bot.">
        <title>Genome assembly and annotation for red clover (Trifolium pratense; Fabaceae).</title>
        <authorList>
            <person name="Istvanek J."/>
            <person name="Jaros M."/>
            <person name="Krenek A."/>
            <person name="Repkova J."/>
        </authorList>
    </citation>
    <scope>NUCLEOTIDE SEQUENCE [LARGE SCALE GENOMIC DNA]</scope>
    <source>
        <strain evidence="2">cv. Tatra</strain>
        <tissue evidence="1">Young leaves</tissue>
    </source>
</reference>
<reference evidence="1 2" key="2">
    <citation type="journal article" date="2017" name="Front. Plant Sci.">
        <title>Gene Classification and Mining of Molecular Markers Useful in Red Clover (Trifolium pratense) Breeding.</title>
        <authorList>
            <person name="Istvanek J."/>
            <person name="Dluhosova J."/>
            <person name="Dluhos P."/>
            <person name="Patkova L."/>
            <person name="Nedelnik J."/>
            <person name="Repkova J."/>
        </authorList>
    </citation>
    <scope>NUCLEOTIDE SEQUENCE [LARGE SCALE GENOMIC DNA]</scope>
    <source>
        <strain evidence="2">cv. Tatra</strain>
        <tissue evidence="1">Young leaves</tissue>
    </source>
</reference>
<accession>A0A2K3LUE6</accession>
<evidence type="ECO:0000313" key="2">
    <source>
        <dbReference type="Proteomes" id="UP000236291"/>
    </source>
</evidence>
<dbReference type="Proteomes" id="UP000236291">
    <property type="component" value="Unassembled WGS sequence"/>
</dbReference>
<dbReference type="AlphaFoldDB" id="A0A2K3LUE6"/>
<name>A0A2K3LUE6_TRIPR</name>
<protein>
    <submittedName>
        <fullName evidence="1">Uncharacterized protein</fullName>
    </submittedName>
</protein>
<comment type="caution">
    <text evidence="1">The sequence shown here is derived from an EMBL/GenBank/DDBJ whole genome shotgun (WGS) entry which is preliminary data.</text>
</comment>
<sequence>MELFEIDEENVSCAAKFGWYKVLVDRIIQGLVKLAGVHANKGIIAAYGGVPLVLDLMFSRRTRAFITIKCFEILEKLSSDDDGFNFFIDGEGKQLELDNIITDLLTLEQQLPNSGHYLICKIEYTSHDVPKLMV</sequence>
<evidence type="ECO:0000313" key="1">
    <source>
        <dbReference type="EMBL" id="PNX82150.1"/>
    </source>
</evidence>